<dbReference type="Proteomes" id="UP001379533">
    <property type="component" value="Chromosome"/>
</dbReference>
<keyword evidence="11" id="KW-1003">Cell membrane</keyword>
<dbReference type="EMBL" id="CP089982">
    <property type="protein sequence ID" value="WXA94964.1"/>
    <property type="molecule type" value="Genomic_DNA"/>
</dbReference>
<dbReference type="PRINTS" id="PR00123">
    <property type="entry name" value="ATPASEA"/>
</dbReference>
<keyword evidence="7 11" id="KW-1133">Transmembrane helix</keyword>
<keyword evidence="8 11" id="KW-0406">Ion transport</keyword>
<evidence type="ECO:0000256" key="10">
    <source>
        <dbReference type="ARBA" id="ARBA00023310"/>
    </source>
</evidence>
<evidence type="ECO:0000256" key="9">
    <source>
        <dbReference type="ARBA" id="ARBA00023136"/>
    </source>
</evidence>
<dbReference type="RefSeq" id="WP_394845571.1">
    <property type="nucleotide sequence ID" value="NZ_CP089982.1"/>
</dbReference>
<dbReference type="PANTHER" id="PTHR42823">
    <property type="entry name" value="ATP SYNTHASE SUBUNIT A, CHLOROPLASTIC"/>
    <property type="match status" value="1"/>
</dbReference>
<dbReference type="CDD" id="cd00310">
    <property type="entry name" value="ATP-synt_Fo_a_6"/>
    <property type="match status" value="1"/>
</dbReference>
<feature type="transmembrane region" description="Helical" evidence="11">
    <location>
        <begin position="139"/>
        <end position="157"/>
    </location>
</feature>
<sequence length="278" mass="30715">MPEHTSFFTYLIAKLPFFKDFAHALGHTATGQEVTTHTIEPFVVSVFIVILLSLLAFAAKAKIVAPKGIADEAIVPEDKLTSRTFLELFVGYVYDTMKDAMGPKRAKKYFPVVGTSAIFIFFGNLLGLIPGFAPPTSSWNITLGCALVVFFAFNYYGLKENGIGYIKHLAGPVWWLAFLIFPLEVMSLIIRPITLSVRLMLNMSVDHLLVSIFHTLVALVVPVAVMLLGTLVIAVQAYVFTLLATVYISLATEHDEHIEDHQPGKKHDITRVPVQPPA</sequence>
<proteinExistence type="inferred from homology"/>
<evidence type="ECO:0000256" key="5">
    <source>
        <dbReference type="ARBA" id="ARBA00022692"/>
    </source>
</evidence>
<name>A0ABZ2K8K4_9BACT</name>
<evidence type="ECO:0000256" key="7">
    <source>
        <dbReference type="ARBA" id="ARBA00022989"/>
    </source>
</evidence>
<evidence type="ECO:0000256" key="4">
    <source>
        <dbReference type="ARBA" id="ARBA00022547"/>
    </source>
</evidence>
<dbReference type="Gene3D" id="1.20.120.220">
    <property type="entry name" value="ATP synthase, F0 complex, subunit A"/>
    <property type="match status" value="1"/>
</dbReference>
<dbReference type="InterPro" id="IPR045082">
    <property type="entry name" value="ATP_syn_F0_a_bact/chloroplast"/>
</dbReference>
<evidence type="ECO:0000256" key="1">
    <source>
        <dbReference type="ARBA" id="ARBA00004141"/>
    </source>
</evidence>
<feature type="compositionally biased region" description="Basic and acidic residues" evidence="13">
    <location>
        <begin position="258"/>
        <end position="270"/>
    </location>
</feature>
<evidence type="ECO:0000256" key="11">
    <source>
        <dbReference type="HAMAP-Rule" id="MF_01393"/>
    </source>
</evidence>
<dbReference type="SUPFAM" id="SSF81336">
    <property type="entry name" value="F1F0 ATP synthase subunit A"/>
    <property type="match status" value="1"/>
</dbReference>
<reference evidence="14 15" key="1">
    <citation type="submission" date="2021-12" db="EMBL/GenBank/DDBJ databases">
        <title>Discovery of the Pendulisporaceae a myxobacterial family with distinct sporulation behavior and unique specialized metabolism.</title>
        <authorList>
            <person name="Garcia R."/>
            <person name="Popoff A."/>
            <person name="Bader C.D."/>
            <person name="Loehr J."/>
            <person name="Walesch S."/>
            <person name="Walt C."/>
            <person name="Boldt J."/>
            <person name="Bunk B."/>
            <person name="Haeckl F.J.F.P.J."/>
            <person name="Gunesch A.P."/>
            <person name="Birkelbach J."/>
            <person name="Nuebel U."/>
            <person name="Pietschmann T."/>
            <person name="Bach T."/>
            <person name="Mueller R."/>
        </authorList>
    </citation>
    <scope>NUCLEOTIDE SEQUENCE [LARGE SCALE GENOMIC DNA]</scope>
    <source>
        <strain evidence="14 15">MSr12523</strain>
    </source>
</reference>
<dbReference type="InterPro" id="IPR000568">
    <property type="entry name" value="ATP_synth_F0_asu"/>
</dbReference>
<feature type="transmembrane region" description="Helical" evidence="11">
    <location>
        <begin position="109"/>
        <end position="133"/>
    </location>
</feature>
<keyword evidence="6 11" id="KW-0375">Hydrogen ion transport</keyword>
<evidence type="ECO:0000256" key="2">
    <source>
        <dbReference type="ARBA" id="ARBA00006810"/>
    </source>
</evidence>
<comment type="similarity">
    <text evidence="2 11 12">Belongs to the ATPase A chain family.</text>
</comment>
<feature type="transmembrane region" description="Helical" evidence="11">
    <location>
        <begin position="42"/>
        <end position="59"/>
    </location>
</feature>
<comment type="subcellular location">
    <subcellularLocation>
        <location evidence="11 12">Cell membrane</location>
        <topology evidence="11 12">Multi-pass membrane protein</topology>
    </subcellularLocation>
    <subcellularLocation>
        <location evidence="1">Membrane</location>
        <topology evidence="1">Multi-pass membrane protein</topology>
    </subcellularLocation>
</comment>
<evidence type="ECO:0000256" key="3">
    <source>
        <dbReference type="ARBA" id="ARBA00022448"/>
    </source>
</evidence>
<dbReference type="NCBIfam" id="TIGR01131">
    <property type="entry name" value="ATP_synt_6_or_A"/>
    <property type="match status" value="1"/>
</dbReference>
<dbReference type="InterPro" id="IPR035908">
    <property type="entry name" value="F0_ATP_A_sf"/>
</dbReference>
<dbReference type="HAMAP" id="MF_01393">
    <property type="entry name" value="ATP_synth_a_bact"/>
    <property type="match status" value="1"/>
</dbReference>
<dbReference type="Pfam" id="PF00119">
    <property type="entry name" value="ATP-synt_A"/>
    <property type="match status" value="1"/>
</dbReference>
<organism evidence="14 15">
    <name type="scientific">Pendulispora brunnea</name>
    <dbReference type="NCBI Taxonomy" id="2905690"/>
    <lineage>
        <taxon>Bacteria</taxon>
        <taxon>Pseudomonadati</taxon>
        <taxon>Myxococcota</taxon>
        <taxon>Myxococcia</taxon>
        <taxon>Myxococcales</taxon>
        <taxon>Sorangiineae</taxon>
        <taxon>Pendulisporaceae</taxon>
        <taxon>Pendulispora</taxon>
    </lineage>
</organism>
<keyword evidence="5 11" id="KW-0812">Transmembrane</keyword>
<evidence type="ECO:0000256" key="6">
    <source>
        <dbReference type="ARBA" id="ARBA00022781"/>
    </source>
</evidence>
<keyword evidence="10 11" id="KW-0066">ATP synthesis</keyword>
<feature type="region of interest" description="Disordered" evidence="13">
    <location>
        <begin position="258"/>
        <end position="278"/>
    </location>
</feature>
<gene>
    <name evidence="11 14" type="primary">atpB</name>
    <name evidence="14" type="ORF">LZC95_52145</name>
</gene>
<keyword evidence="4 11" id="KW-0138">CF(0)</keyword>
<protein>
    <recommendedName>
        <fullName evidence="11 12">ATP synthase subunit a</fullName>
    </recommendedName>
    <alternativeName>
        <fullName evidence="11">ATP synthase F0 sector subunit a</fullName>
    </alternativeName>
    <alternativeName>
        <fullName evidence="11">F-ATPase subunit 6</fullName>
    </alternativeName>
</protein>
<evidence type="ECO:0000313" key="14">
    <source>
        <dbReference type="EMBL" id="WXA94964.1"/>
    </source>
</evidence>
<keyword evidence="15" id="KW-1185">Reference proteome</keyword>
<dbReference type="PANTHER" id="PTHR42823:SF3">
    <property type="entry name" value="ATP SYNTHASE SUBUNIT A, CHLOROPLASTIC"/>
    <property type="match status" value="1"/>
</dbReference>
<keyword evidence="9 11" id="KW-0472">Membrane</keyword>
<evidence type="ECO:0000256" key="12">
    <source>
        <dbReference type="RuleBase" id="RU000483"/>
    </source>
</evidence>
<feature type="transmembrane region" description="Helical" evidence="11">
    <location>
        <begin position="169"/>
        <end position="190"/>
    </location>
</feature>
<feature type="transmembrane region" description="Helical" evidence="11">
    <location>
        <begin position="210"/>
        <end position="240"/>
    </location>
</feature>
<evidence type="ECO:0000313" key="15">
    <source>
        <dbReference type="Proteomes" id="UP001379533"/>
    </source>
</evidence>
<keyword evidence="3 11" id="KW-0813">Transport</keyword>
<evidence type="ECO:0000256" key="13">
    <source>
        <dbReference type="SAM" id="MobiDB-lite"/>
    </source>
</evidence>
<evidence type="ECO:0000256" key="8">
    <source>
        <dbReference type="ARBA" id="ARBA00023065"/>
    </source>
</evidence>
<comment type="function">
    <text evidence="11 12">Key component of the proton channel; it plays a direct role in the translocation of protons across the membrane.</text>
</comment>
<accession>A0ABZ2K8K4</accession>